<dbReference type="InterPro" id="IPR019140">
    <property type="entry name" value="MCM_complex-bd"/>
</dbReference>
<reference evidence="3" key="2">
    <citation type="submission" date="2023-05" db="EMBL/GenBank/DDBJ databases">
        <authorList>
            <person name="Schelkunov M.I."/>
        </authorList>
    </citation>
    <scope>NUCLEOTIDE SEQUENCE</scope>
    <source>
        <strain evidence="3">Hsosn_3</strain>
        <tissue evidence="3">Leaf</tissue>
    </source>
</reference>
<dbReference type="EMBL" id="JAUIZM010000002">
    <property type="protein sequence ID" value="KAK1399319.1"/>
    <property type="molecule type" value="Genomic_DNA"/>
</dbReference>
<dbReference type="PANTHER" id="PTHR13489:SF0">
    <property type="entry name" value="MINI-CHROMOSOME MAINTENANCE COMPLEX-BINDING PROTEIN"/>
    <property type="match status" value="1"/>
</dbReference>
<dbReference type="Proteomes" id="UP001237642">
    <property type="component" value="Unassembled WGS sequence"/>
</dbReference>
<dbReference type="GO" id="GO:0006261">
    <property type="term" value="P:DNA-templated DNA replication"/>
    <property type="evidence" value="ECO:0007669"/>
    <property type="project" value="TreeGrafter"/>
</dbReference>
<proteinExistence type="predicted"/>
<keyword evidence="2" id="KW-0539">Nucleus</keyword>
<evidence type="ECO:0000256" key="1">
    <source>
        <dbReference type="ARBA" id="ARBA00004123"/>
    </source>
</evidence>
<dbReference type="PANTHER" id="PTHR13489">
    <property type="entry name" value="MINI-CHROMOSOME MAINTENANCE COMPLEX-BINDING PROTEIN"/>
    <property type="match status" value="1"/>
</dbReference>
<evidence type="ECO:0000313" key="4">
    <source>
        <dbReference type="Proteomes" id="UP001237642"/>
    </source>
</evidence>
<dbReference type="GO" id="GO:0003682">
    <property type="term" value="F:chromatin binding"/>
    <property type="evidence" value="ECO:0007669"/>
    <property type="project" value="TreeGrafter"/>
</dbReference>
<dbReference type="GO" id="GO:0005634">
    <property type="term" value="C:nucleus"/>
    <property type="evidence" value="ECO:0007669"/>
    <property type="project" value="UniProtKB-SubCell"/>
</dbReference>
<sequence length="594" mass="66508">MVGREYDLVGNPLGAVRSTFEKAIEGQADPPLLIDGKDWGSTQLFRQFLIDQPSALSQIPILDRTSLPHLQPNTLVRYRGMIQDMLGNEFYVGVHKDAGGAWTTNKFTDVSHIPFGTLSENTRIWERRLLYCVPVPGQNIWAESYSESVASTRSNVTTLHGEKRPREDCADMDFQASDQDFQGSTSAKKMRENMHSPQLSRHEEYILEGSTPNSDMVPNFDIKSLSCLVKIYDTPESELKLNDVFEFVGILTFDPKLAAEDDTCDELCEDALVHLPPSKVPRLHCIVHRKLAIHDFLSASLTLEPKSSLVKGVRESLLGHLTSVLGNDDLAAQFMLLHLLSGVHTRVGLVAVGKLSLNLTCFSKETLTVFGNRIKVAIENLVPFTMCMPLTIDHLNSASLAPAKDYQTNRLVSGPLQLSDGTHLTVDETQLQTGTLNSVGVENLRLLKTLLESQKVDYDFKYYKMEMAADAQVLILSEGKSNILPADVALPFHPQSPGVSEYMDMEALKAWRCYLATFRSLQHSIDSDMQKIVEDDLVAARRSDRSLGSSDFSRLLTMARLVSMSFGETCLTIEHWQMVMELERLRRERSNQPK</sequence>
<comment type="caution">
    <text evidence="3">The sequence shown here is derived from an EMBL/GenBank/DDBJ whole genome shotgun (WGS) entry which is preliminary data.</text>
</comment>
<accession>A0AAD8N791</accession>
<evidence type="ECO:0000256" key="2">
    <source>
        <dbReference type="ARBA" id="ARBA00023242"/>
    </source>
</evidence>
<keyword evidence="4" id="KW-1185">Reference proteome</keyword>
<name>A0AAD8N791_9APIA</name>
<comment type="subcellular location">
    <subcellularLocation>
        <location evidence="1">Nucleus</location>
    </subcellularLocation>
</comment>
<organism evidence="3 4">
    <name type="scientific">Heracleum sosnowskyi</name>
    <dbReference type="NCBI Taxonomy" id="360622"/>
    <lineage>
        <taxon>Eukaryota</taxon>
        <taxon>Viridiplantae</taxon>
        <taxon>Streptophyta</taxon>
        <taxon>Embryophyta</taxon>
        <taxon>Tracheophyta</taxon>
        <taxon>Spermatophyta</taxon>
        <taxon>Magnoliopsida</taxon>
        <taxon>eudicotyledons</taxon>
        <taxon>Gunneridae</taxon>
        <taxon>Pentapetalae</taxon>
        <taxon>asterids</taxon>
        <taxon>campanulids</taxon>
        <taxon>Apiales</taxon>
        <taxon>Apiaceae</taxon>
        <taxon>Apioideae</taxon>
        <taxon>apioid superclade</taxon>
        <taxon>Tordylieae</taxon>
        <taxon>Tordyliinae</taxon>
        <taxon>Heracleum</taxon>
    </lineage>
</organism>
<reference evidence="3" key="1">
    <citation type="submission" date="2023-02" db="EMBL/GenBank/DDBJ databases">
        <title>Genome of toxic invasive species Heracleum sosnowskyi carries increased number of genes despite the absence of recent whole-genome duplications.</title>
        <authorList>
            <person name="Schelkunov M."/>
            <person name="Shtratnikova V."/>
            <person name="Makarenko M."/>
            <person name="Klepikova A."/>
            <person name="Omelchenko D."/>
            <person name="Novikova G."/>
            <person name="Obukhova E."/>
            <person name="Bogdanov V."/>
            <person name="Penin A."/>
            <person name="Logacheva M."/>
        </authorList>
    </citation>
    <scope>NUCLEOTIDE SEQUENCE</scope>
    <source>
        <strain evidence="3">Hsosn_3</strain>
        <tissue evidence="3">Leaf</tissue>
    </source>
</reference>
<evidence type="ECO:0008006" key="5">
    <source>
        <dbReference type="Google" id="ProtNLM"/>
    </source>
</evidence>
<evidence type="ECO:0000313" key="3">
    <source>
        <dbReference type="EMBL" id="KAK1399319.1"/>
    </source>
</evidence>
<protein>
    <recommendedName>
        <fullName evidence="5">Mini-chromosome maintenance complex-binding protein</fullName>
    </recommendedName>
</protein>
<dbReference type="AlphaFoldDB" id="A0AAD8N791"/>
<dbReference type="Pfam" id="PF09739">
    <property type="entry name" value="MCM_bind"/>
    <property type="match status" value="1"/>
</dbReference>
<gene>
    <name evidence="3" type="ORF">POM88_009182</name>
</gene>